<feature type="region of interest" description="Disordered" evidence="1">
    <location>
        <begin position="225"/>
        <end position="244"/>
    </location>
</feature>
<accession>A0A225DMN0</accession>
<dbReference type="EMBL" id="NIDE01000014">
    <property type="protein sequence ID" value="OWK37675.1"/>
    <property type="molecule type" value="Genomic_DNA"/>
</dbReference>
<evidence type="ECO:0000256" key="1">
    <source>
        <dbReference type="SAM" id="MobiDB-lite"/>
    </source>
</evidence>
<protein>
    <submittedName>
        <fullName evidence="2">Uncharacterized protein</fullName>
    </submittedName>
</protein>
<dbReference type="AlphaFoldDB" id="A0A225DMN0"/>
<name>A0A225DMN0_9BACT</name>
<dbReference type="Proteomes" id="UP000214646">
    <property type="component" value="Unassembled WGS sequence"/>
</dbReference>
<reference evidence="3" key="1">
    <citation type="submission" date="2017-06" db="EMBL/GenBank/DDBJ databases">
        <title>Genome analysis of Fimbriiglobus ruber SP5, the first member of the order Planctomycetales with confirmed chitinolytic capability.</title>
        <authorList>
            <person name="Ravin N.V."/>
            <person name="Rakitin A.L."/>
            <person name="Ivanova A.A."/>
            <person name="Beletsky A.V."/>
            <person name="Kulichevskaya I.S."/>
            <person name="Mardanov A.V."/>
            <person name="Dedysh S.N."/>
        </authorList>
    </citation>
    <scope>NUCLEOTIDE SEQUENCE [LARGE SCALE GENOMIC DNA]</scope>
    <source>
        <strain evidence="3">SP5</strain>
    </source>
</reference>
<gene>
    <name evidence="2" type="ORF">FRUB_06795</name>
</gene>
<comment type="caution">
    <text evidence="2">The sequence shown here is derived from an EMBL/GenBank/DDBJ whole genome shotgun (WGS) entry which is preliminary data.</text>
</comment>
<evidence type="ECO:0000313" key="3">
    <source>
        <dbReference type="Proteomes" id="UP000214646"/>
    </source>
</evidence>
<organism evidence="2 3">
    <name type="scientific">Fimbriiglobus ruber</name>
    <dbReference type="NCBI Taxonomy" id="1908690"/>
    <lineage>
        <taxon>Bacteria</taxon>
        <taxon>Pseudomonadati</taxon>
        <taxon>Planctomycetota</taxon>
        <taxon>Planctomycetia</taxon>
        <taxon>Gemmatales</taxon>
        <taxon>Gemmataceae</taxon>
        <taxon>Fimbriiglobus</taxon>
    </lineage>
</organism>
<proteinExistence type="predicted"/>
<feature type="compositionally biased region" description="Polar residues" evidence="1">
    <location>
        <begin position="235"/>
        <end position="244"/>
    </location>
</feature>
<keyword evidence="3" id="KW-1185">Reference proteome</keyword>
<feature type="region of interest" description="Disordered" evidence="1">
    <location>
        <begin position="26"/>
        <end position="54"/>
    </location>
</feature>
<evidence type="ECO:0000313" key="2">
    <source>
        <dbReference type="EMBL" id="OWK37675.1"/>
    </source>
</evidence>
<sequence>MTESPKPAARRFRWHALGSANGRCDRNRHVFPPFPGRTDRTPTPGRPHGETLTWGRPMCASRQWLNAWRGSAFTPAETVGKGLAANNVVRGDEITGREPGTVAETGHRLRLRQARHVVSGEVQHADRANGKDLIERPTEGEVRQGVRSDGFRLLLLAGAARVLFLVLGFSRRRCLLVLFAVRATTVNFDRSRERGADGGYRVGCSGCAQYTAAICRRTDDQYESQVVGDRHPQHSHPSQNQICL</sequence>